<proteinExistence type="predicted"/>
<reference evidence="1 2" key="1">
    <citation type="submission" date="2023-07" db="EMBL/GenBank/DDBJ databases">
        <title>Genomic Encyclopedia of Type Strains, Phase IV (KMG-IV): sequencing the most valuable type-strain genomes for metagenomic binning, comparative biology and taxonomic classification.</title>
        <authorList>
            <person name="Goeker M."/>
        </authorList>
    </citation>
    <scope>NUCLEOTIDE SEQUENCE [LARGE SCALE GENOMIC DNA]</scope>
    <source>
        <strain evidence="1 2">DSM 19154</strain>
    </source>
</reference>
<dbReference type="InterPro" id="IPR052396">
    <property type="entry name" value="Meiotic_Drive_Suppr_Kinase"/>
</dbReference>
<dbReference type="Proteomes" id="UP001225034">
    <property type="component" value="Unassembled WGS sequence"/>
</dbReference>
<comment type="caution">
    <text evidence="1">The sequence shown here is derived from an EMBL/GenBank/DDBJ whole genome shotgun (WGS) entry which is preliminary data.</text>
</comment>
<dbReference type="SUPFAM" id="SSF56112">
    <property type="entry name" value="Protein kinase-like (PK-like)"/>
    <property type="match status" value="1"/>
</dbReference>
<dbReference type="Gene3D" id="1.10.510.10">
    <property type="entry name" value="Transferase(Phosphotransferase) domain 1"/>
    <property type="match status" value="1"/>
</dbReference>
<dbReference type="InterPro" id="IPR011009">
    <property type="entry name" value="Kinase-like_dom_sf"/>
</dbReference>
<organism evidence="1 2">
    <name type="scientific">Alkalicoccobacillus murimartini</name>
    <dbReference type="NCBI Taxonomy" id="171685"/>
    <lineage>
        <taxon>Bacteria</taxon>
        <taxon>Bacillati</taxon>
        <taxon>Bacillota</taxon>
        <taxon>Bacilli</taxon>
        <taxon>Bacillales</taxon>
        <taxon>Bacillaceae</taxon>
        <taxon>Alkalicoccobacillus</taxon>
    </lineage>
</organism>
<evidence type="ECO:0008006" key="3">
    <source>
        <dbReference type="Google" id="ProtNLM"/>
    </source>
</evidence>
<gene>
    <name evidence="1" type="ORF">J2S05_002580</name>
</gene>
<protein>
    <recommendedName>
        <fullName evidence="3">Serine/threonine protein kinase</fullName>
    </recommendedName>
</protein>
<dbReference type="PANTHER" id="PTHR37171:SF1">
    <property type="entry name" value="SERINE_THREONINE-PROTEIN KINASE YRZF-RELATED"/>
    <property type="match status" value="1"/>
</dbReference>
<sequence length="211" mass="24073">MQKKAHCRSIPVKRLVQSVRFAKQGKHTRVIAFDPSLTLVGSGRSAYVFKLPGENKALKVFYPPYEQLAVQEADIYQQLSGTSHYPIFHESGDGYLVIDYIEGSTFFQCLVQGKVVDSKQIEQVDLAIEEAYSAGLNPSDIHLHNLILTNDGSVKVIDVARFKQTKQCTQWFDLKQAFTRYYSKRFFPKRLPAFVLNSISTCYKKTRNAHE</sequence>
<dbReference type="EMBL" id="JAUSUA010000003">
    <property type="protein sequence ID" value="MDQ0207779.1"/>
    <property type="molecule type" value="Genomic_DNA"/>
</dbReference>
<name>A0ABT9YL71_9BACI</name>
<evidence type="ECO:0000313" key="2">
    <source>
        <dbReference type="Proteomes" id="UP001225034"/>
    </source>
</evidence>
<evidence type="ECO:0000313" key="1">
    <source>
        <dbReference type="EMBL" id="MDQ0207779.1"/>
    </source>
</evidence>
<keyword evidence="2" id="KW-1185">Reference proteome</keyword>
<dbReference type="PANTHER" id="PTHR37171">
    <property type="entry name" value="SERINE/THREONINE-PROTEIN KINASE YRZF-RELATED"/>
    <property type="match status" value="1"/>
</dbReference>
<dbReference type="RefSeq" id="WP_306983324.1">
    <property type="nucleotide sequence ID" value="NZ_JAUSUA010000003.1"/>
</dbReference>
<accession>A0ABT9YL71</accession>